<dbReference type="InterPro" id="IPR018376">
    <property type="entry name" value="Enoyl-CoA_hyd/isom_CS"/>
</dbReference>
<dbReference type="InterPro" id="IPR029045">
    <property type="entry name" value="ClpP/crotonase-like_dom_sf"/>
</dbReference>
<dbReference type="PANTHER" id="PTHR43149">
    <property type="entry name" value="ENOYL-COA HYDRATASE"/>
    <property type="match status" value="1"/>
</dbReference>
<evidence type="ECO:0000256" key="1">
    <source>
        <dbReference type="ARBA" id="ARBA00005005"/>
    </source>
</evidence>
<reference evidence="7 8" key="1">
    <citation type="journal article" date="2010" name="J. Bacteriol.">
        <title>Genome sequence of the oligotrophic marine Gammaproteobacterium HTCC2143, isolated from the Oregon Coast.</title>
        <authorList>
            <person name="Oh H.M."/>
            <person name="Kang I."/>
            <person name="Ferriera S."/>
            <person name="Giovannoni S.J."/>
            <person name="Cho J.C."/>
        </authorList>
    </citation>
    <scope>NUCLEOTIDE SEQUENCE [LARGE SCALE GENOMIC DNA]</scope>
    <source>
        <strain evidence="7 8">HTCC2143</strain>
    </source>
</reference>
<keyword evidence="4" id="KW-0443">Lipid metabolism</keyword>
<dbReference type="Gene3D" id="3.90.226.10">
    <property type="entry name" value="2-enoyl-CoA Hydratase, Chain A, domain 1"/>
    <property type="match status" value="1"/>
</dbReference>
<dbReference type="GO" id="GO:0016853">
    <property type="term" value="F:isomerase activity"/>
    <property type="evidence" value="ECO:0007669"/>
    <property type="project" value="UniProtKB-KW"/>
</dbReference>
<comment type="similarity">
    <text evidence="2 6">Belongs to the enoyl-CoA hydratase/isomerase family.</text>
</comment>
<evidence type="ECO:0000256" key="5">
    <source>
        <dbReference type="ARBA" id="ARBA00023235"/>
    </source>
</evidence>
<name>A0YAA0_9GAMM</name>
<comment type="caution">
    <text evidence="7">The sequence shown here is derived from an EMBL/GenBank/DDBJ whole genome shotgun (WGS) entry which is preliminary data.</text>
</comment>
<dbReference type="InterPro" id="IPR045002">
    <property type="entry name" value="Ech1-like"/>
</dbReference>
<keyword evidence="3" id="KW-0276">Fatty acid metabolism</keyword>
<dbReference type="STRING" id="247633.GP2143_17401"/>
<keyword evidence="5" id="KW-0413">Isomerase</keyword>
<dbReference type="PROSITE" id="PS00166">
    <property type="entry name" value="ENOYL_COA_HYDRATASE"/>
    <property type="match status" value="1"/>
</dbReference>
<dbReference type="PANTHER" id="PTHR43149:SF1">
    <property type="entry name" value="DELTA(3,5)-DELTA(2,4)-DIENOYL-COA ISOMERASE, MITOCHONDRIAL"/>
    <property type="match status" value="1"/>
</dbReference>
<dbReference type="InterPro" id="IPR001753">
    <property type="entry name" value="Enoyl-CoA_hydra/iso"/>
</dbReference>
<organism evidence="7 8">
    <name type="scientific">marine gamma proteobacterium HTCC2143</name>
    <dbReference type="NCBI Taxonomy" id="247633"/>
    <lineage>
        <taxon>Bacteria</taxon>
        <taxon>Pseudomonadati</taxon>
        <taxon>Pseudomonadota</taxon>
        <taxon>Gammaproteobacteria</taxon>
        <taxon>Cellvibrionales</taxon>
        <taxon>Spongiibacteraceae</taxon>
        <taxon>BD1-7 clade</taxon>
    </lineage>
</organism>
<accession>A0YAA0</accession>
<dbReference type="eggNOG" id="COG1024">
    <property type="taxonomic scope" value="Bacteria"/>
</dbReference>
<evidence type="ECO:0000256" key="6">
    <source>
        <dbReference type="RuleBase" id="RU003707"/>
    </source>
</evidence>
<dbReference type="CDD" id="cd06558">
    <property type="entry name" value="crotonase-like"/>
    <property type="match status" value="1"/>
</dbReference>
<dbReference type="NCBIfam" id="NF005699">
    <property type="entry name" value="PRK07509.1"/>
    <property type="match status" value="1"/>
</dbReference>
<dbReference type="Proteomes" id="UP000004931">
    <property type="component" value="Unassembled WGS sequence"/>
</dbReference>
<gene>
    <name evidence="7" type="ORF">GP2143_17401</name>
</gene>
<keyword evidence="7" id="KW-0456">Lyase</keyword>
<keyword evidence="8" id="KW-1185">Reference proteome</keyword>
<dbReference type="GO" id="GO:0004300">
    <property type="term" value="F:enoyl-CoA hydratase activity"/>
    <property type="evidence" value="ECO:0007669"/>
    <property type="project" value="UniProtKB-EC"/>
</dbReference>
<evidence type="ECO:0000313" key="8">
    <source>
        <dbReference type="Proteomes" id="UP000004931"/>
    </source>
</evidence>
<dbReference type="EMBL" id="AAVT01000001">
    <property type="protein sequence ID" value="EAW33054.1"/>
    <property type="molecule type" value="Genomic_DNA"/>
</dbReference>
<dbReference type="InterPro" id="IPR014748">
    <property type="entry name" value="Enoyl-CoA_hydra_C"/>
</dbReference>
<dbReference type="SUPFAM" id="SSF52096">
    <property type="entry name" value="ClpP/crotonase"/>
    <property type="match status" value="1"/>
</dbReference>
<dbReference type="EC" id="4.2.1.17" evidence="7"/>
<sequence length="273" mass="29750">MEDRVIVDIQDHIAHVRLNRADKMNALDEAMFAGIIEAGESLKTNKDVRAVVLSGEGRAFCAGLDMGNFSNMANGNSDGSAESSDDGLGRLERRTHGLANRAQYTSWVWRELPVPVIAALHGVAYGGGCQISMGADIRYAAPGTKISIMEMKWGLVPDMGATPYMHKLLRDDVLRELTYTNKVIEAEEAQALGLVTRVIENPIAAALATAEQIAGRNPDAIRGAKRILNDAPFQHPQDILLAESREQDQLIGFPNQIEAVMANMEKRAPKFGQ</sequence>
<dbReference type="Gene3D" id="1.10.12.10">
    <property type="entry name" value="Lyase 2-enoyl-coa Hydratase, Chain A, domain 2"/>
    <property type="match status" value="1"/>
</dbReference>
<evidence type="ECO:0000256" key="2">
    <source>
        <dbReference type="ARBA" id="ARBA00005254"/>
    </source>
</evidence>
<comment type="pathway">
    <text evidence="1">Lipid metabolism; fatty acid beta-oxidation.</text>
</comment>
<dbReference type="Pfam" id="PF00378">
    <property type="entry name" value="ECH_1"/>
    <property type="match status" value="1"/>
</dbReference>
<evidence type="ECO:0000256" key="3">
    <source>
        <dbReference type="ARBA" id="ARBA00022832"/>
    </source>
</evidence>
<dbReference type="UniPathway" id="UPA00659"/>
<protein>
    <submittedName>
        <fullName evidence="7">Enoyl-CoA hydratase</fullName>
        <ecNumber evidence="7">4.2.1.17</ecNumber>
    </submittedName>
</protein>
<dbReference type="OrthoDB" id="9807606at2"/>
<dbReference type="AlphaFoldDB" id="A0YAA0"/>
<dbReference type="GO" id="GO:0006635">
    <property type="term" value="P:fatty acid beta-oxidation"/>
    <property type="evidence" value="ECO:0007669"/>
    <property type="project" value="UniProtKB-UniPathway"/>
</dbReference>
<evidence type="ECO:0000313" key="7">
    <source>
        <dbReference type="EMBL" id="EAW33054.1"/>
    </source>
</evidence>
<proteinExistence type="inferred from homology"/>
<evidence type="ECO:0000256" key="4">
    <source>
        <dbReference type="ARBA" id="ARBA00023098"/>
    </source>
</evidence>